<reference evidence="1 2" key="1">
    <citation type="submission" date="2019-01" db="EMBL/GenBank/DDBJ databases">
        <title>Genome sequencing of the rare red list fungi Fomitopsis rosea.</title>
        <authorList>
            <person name="Buettner E."/>
            <person name="Kellner H."/>
        </authorList>
    </citation>
    <scope>NUCLEOTIDE SEQUENCE [LARGE SCALE GENOMIC DNA]</scope>
    <source>
        <strain evidence="1 2">DSM 105464</strain>
    </source>
</reference>
<sequence>MKELRDNDAQVSAIKLHMVDLFRPWLDRDILDLEFYIGPDAPEIITHTPTS</sequence>
<name>A0A4Y9XZE0_9APHY</name>
<evidence type="ECO:0000313" key="2">
    <source>
        <dbReference type="Proteomes" id="UP000298390"/>
    </source>
</evidence>
<dbReference type="Proteomes" id="UP000298390">
    <property type="component" value="Unassembled WGS sequence"/>
</dbReference>
<evidence type="ECO:0000313" key="1">
    <source>
        <dbReference type="EMBL" id="TFY54707.1"/>
    </source>
</evidence>
<gene>
    <name evidence="1" type="ORF">EVJ58_g8702</name>
</gene>
<dbReference type="AlphaFoldDB" id="A0A4Y9XZE0"/>
<dbReference type="EMBL" id="SEKV01000668">
    <property type="protein sequence ID" value="TFY54707.1"/>
    <property type="molecule type" value="Genomic_DNA"/>
</dbReference>
<proteinExistence type="predicted"/>
<comment type="caution">
    <text evidence="1">The sequence shown here is derived from an EMBL/GenBank/DDBJ whole genome shotgun (WGS) entry which is preliminary data.</text>
</comment>
<accession>A0A4Y9XZE0</accession>
<organism evidence="1 2">
    <name type="scientific">Rhodofomes roseus</name>
    <dbReference type="NCBI Taxonomy" id="34475"/>
    <lineage>
        <taxon>Eukaryota</taxon>
        <taxon>Fungi</taxon>
        <taxon>Dikarya</taxon>
        <taxon>Basidiomycota</taxon>
        <taxon>Agaricomycotina</taxon>
        <taxon>Agaricomycetes</taxon>
        <taxon>Polyporales</taxon>
        <taxon>Rhodofomes</taxon>
    </lineage>
</organism>
<protein>
    <submittedName>
        <fullName evidence="1">Uncharacterized protein</fullName>
    </submittedName>
</protein>